<evidence type="ECO:0000256" key="1">
    <source>
        <dbReference type="ARBA" id="ARBA00004123"/>
    </source>
</evidence>
<keyword evidence="7" id="KW-1185">Reference proteome</keyword>
<evidence type="ECO:0000313" key="7">
    <source>
        <dbReference type="Proteomes" id="UP000683360"/>
    </source>
</evidence>
<dbReference type="GO" id="GO:0045740">
    <property type="term" value="P:positive regulation of DNA replication"/>
    <property type="evidence" value="ECO:0007669"/>
    <property type="project" value="TreeGrafter"/>
</dbReference>
<sequence length="570" mass="65139">MMLEENDLTRISDIICVSEKSSSIGYLTRLAEVSKSVGYISGPKQSGTCWRGIFERIILCNSLVWSCSITGKASLTFQEALESEEKALKHIASFPAALQKPLLFLAQKTKRSRLADMNDDVFMFAKDRYFIGEIVDVVVGGEKDYFIVEKKKDKKDKEKAEEKEKDVLEEALLETDHNGILTDVLLMMMTAIFSLQEQEEAEEEELSKQDEAVTGADRLKIITVLIQQFMTYAASRDTIEDGSERLRLLRYDLKQMQWAEQRREREEAGANEDVSKLPPIDWQYKSDEVEATPEEKEEIRHQEEEEEANKKAEFALKEKKVLDDLSKLQQNCSIVPVGRDRMYRRYWVFNSLPGLFVEDDEIHVDTKQLQPSDIKFLTGNTEKPKDENGSDKENDSINTPNKSINNTSINGPKHISNEQIAVTKNGDVVCISDEENSRNASSVVKMEVDKDNEEKSHPVLPENEVIRQIVSRQKNQWAFISTEEEFEHLLNSLNCRGYRESALRASLLENRSRIEDSIDKCPVDAIFKDTDDTEFVNEDNNTSSKKPKSSVKKDSKRSDKVRLSSGSVRN</sequence>
<dbReference type="Pfam" id="PF15613">
    <property type="entry name" value="WSD"/>
    <property type="match status" value="1"/>
</dbReference>
<dbReference type="Proteomes" id="UP000683360">
    <property type="component" value="Unassembled WGS sequence"/>
</dbReference>
<dbReference type="PANTHER" id="PTHR46510:SF1">
    <property type="entry name" value="BROMODOMAIN ADJACENT TO ZINC FINGER DOMAIN PROTEIN 1A"/>
    <property type="match status" value="1"/>
</dbReference>
<keyword evidence="2 3" id="KW-0539">Nucleus</keyword>
<dbReference type="GO" id="GO:0006338">
    <property type="term" value="P:chromatin remodeling"/>
    <property type="evidence" value="ECO:0007669"/>
    <property type="project" value="InterPro"/>
</dbReference>
<comment type="subcellular location">
    <subcellularLocation>
        <location evidence="1 3">Nucleus</location>
    </subcellularLocation>
</comment>
<evidence type="ECO:0000256" key="4">
    <source>
        <dbReference type="SAM" id="MobiDB-lite"/>
    </source>
</evidence>
<dbReference type="GO" id="GO:0003677">
    <property type="term" value="F:DNA binding"/>
    <property type="evidence" value="ECO:0007669"/>
    <property type="project" value="TreeGrafter"/>
</dbReference>
<gene>
    <name evidence="6" type="ORF">MEDL_18224</name>
</gene>
<reference evidence="6" key="1">
    <citation type="submission" date="2021-03" db="EMBL/GenBank/DDBJ databases">
        <authorList>
            <person name="Bekaert M."/>
        </authorList>
    </citation>
    <scope>NUCLEOTIDE SEQUENCE</scope>
</reference>
<feature type="domain" description="WAC" evidence="5">
    <location>
        <begin position="35"/>
        <end position="143"/>
    </location>
</feature>
<feature type="region of interest" description="Disordered" evidence="4">
    <location>
        <begin position="288"/>
        <end position="311"/>
    </location>
</feature>
<dbReference type="PROSITE" id="PS51136">
    <property type="entry name" value="WAC"/>
    <property type="match status" value="1"/>
</dbReference>
<comment type="caution">
    <text evidence="6">The sequence shown here is derived from an EMBL/GenBank/DDBJ whole genome shotgun (WGS) entry which is preliminary data.</text>
</comment>
<feature type="compositionally biased region" description="Polar residues" evidence="4">
    <location>
        <begin position="396"/>
        <end position="410"/>
    </location>
</feature>
<dbReference type="GO" id="GO:0031445">
    <property type="term" value="P:regulation of heterochromatin formation"/>
    <property type="evidence" value="ECO:0007669"/>
    <property type="project" value="TreeGrafter"/>
</dbReference>
<protein>
    <submittedName>
        <fullName evidence="6">BAZ1A</fullName>
    </submittedName>
</protein>
<feature type="compositionally biased region" description="Basic and acidic residues" evidence="4">
    <location>
        <begin position="382"/>
        <end position="395"/>
    </location>
</feature>
<dbReference type="AlphaFoldDB" id="A0A8S3RA49"/>
<evidence type="ECO:0000313" key="6">
    <source>
        <dbReference type="EMBL" id="CAG2203717.1"/>
    </source>
</evidence>
<evidence type="ECO:0000259" key="5">
    <source>
        <dbReference type="PROSITE" id="PS51136"/>
    </source>
</evidence>
<dbReference type="EMBL" id="CAJPWZ010000930">
    <property type="protein sequence ID" value="CAG2203717.1"/>
    <property type="molecule type" value="Genomic_DNA"/>
</dbReference>
<dbReference type="Pfam" id="PF10537">
    <property type="entry name" value="WAC_Acf1_DNA_bd"/>
    <property type="match status" value="1"/>
</dbReference>
<dbReference type="InterPro" id="IPR028941">
    <property type="entry name" value="WHIM2_dom"/>
</dbReference>
<dbReference type="InterPro" id="IPR013136">
    <property type="entry name" value="WSTF_Acf1_Cbp146"/>
</dbReference>
<dbReference type="OrthoDB" id="332390at2759"/>
<dbReference type="InterPro" id="IPR047171">
    <property type="entry name" value="BAZ1A"/>
</dbReference>
<dbReference type="GO" id="GO:0000228">
    <property type="term" value="C:nuclear chromosome"/>
    <property type="evidence" value="ECO:0007669"/>
    <property type="project" value="TreeGrafter"/>
</dbReference>
<feature type="compositionally biased region" description="Basic and acidic residues" evidence="4">
    <location>
        <begin position="551"/>
        <end position="562"/>
    </location>
</feature>
<organism evidence="6 7">
    <name type="scientific">Mytilus edulis</name>
    <name type="common">Blue mussel</name>
    <dbReference type="NCBI Taxonomy" id="6550"/>
    <lineage>
        <taxon>Eukaryota</taxon>
        <taxon>Metazoa</taxon>
        <taxon>Spiralia</taxon>
        <taxon>Lophotrochozoa</taxon>
        <taxon>Mollusca</taxon>
        <taxon>Bivalvia</taxon>
        <taxon>Autobranchia</taxon>
        <taxon>Pteriomorphia</taxon>
        <taxon>Mytilida</taxon>
        <taxon>Mytiloidea</taxon>
        <taxon>Mytilidae</taxon>
        <taxon>Mytilinae</taxon>
        <taxon>Mytilus</taxon>
    </lineage>
</organism>
<feature type="region of interest" description="Disordered" evidence="4">
    <location>
        <begin position="373"/>
        <end position="413"/>
    </location>
</feature>
<name>A0A8S3RA49_MYTED</name>
<dbReference type="GO" id="GO:0006355">
    <property type="term" value="P:regulation of DNA-templated transcription"/>
    <property type="evidence" value="ECO:0007669"/>
    <property type="project" value="TreeGrafter"/>
</dbReference>
<dbReference type="GO" id="GO:0008623">
    <property type="term" value="C:CHRAC"/>
    <property type="evidence" value="ECO:0007669"/>
    <property type="project" value="TreeGrafter"/>
</dbReference>
<evidence type="ECO:0000256" key="2">
    <source>
        <dbReference type="ARBA" id="ARBA00023242"/>
    </source>
</evidence>
<dbReference type="PANTHER" id="PTHR46510">
    <property type="entry name" value="BROMODOMAIN ADJACENT TO ZINC FINGER DOMAIN PROTEIN 1A"/>
    <property type="match status" value="1"/>
</dbReference>
<evidence type="ECO:0000256" key="3">
    <source>
        <dbReference type="PROSITE-ProRule" id="PRU00475"/>
    </source>
</evidence>
<feature type="region of interest" description="Disordered" evidence="4">
    <location>
        <begin position="534"/>
        <end position="570"/>
    </location>
</feature>
<proteinExistence type="predicted"/>
<accession>A0A8S3RA49</accession>